<protein>
    <submittedName>
        <fullName evidence="1">Uncharacterized protein</fullName>
    </submittedName>
</protein>
<sequence length="86" mass="9299">MNIRTFGLPVSFPEFLVPAAAIAFMLQHRGRSLEEAINAGNALGYRPTVCPLPQMDGGWAYGFGLTVEHLVVPFVVELSEFPAGHA</sequence>
<evidence type="ECO:0000313" key="2">
    <source>
        <dbReference type="Proteomes" id="UP000382577"/>
    </source>
</evidence>
<organism evidence="1 2">
    <name type="scientific">Pandoraea fibrosis</name>
    <dbReference type="NCBI Taxonomy" id="1891094"/>
    <lineage>
        <taxon>Bacteria</taxon>
        <taxon>Pseudomonadati</taxon>
        <taxon>Pseudomonadota</taxon>
        <taxon>Betaproteobacteria</taxon>
        <taxon>Burkholderiales</taxon>
        <taxon>Burkholderiaceae</taxon>
        <taxon>Pandoraea</taxon>
    </lineage>
</organism>
<dbReference type="EMBL" id="CABPRW010000002">
    <property type="protein sequence ID" value="VVD78034.1"/>
    <property type="molecule type" value="Genomic_DNA"/>
</dbReference>
<dbReference type="AlphaFoldDB" id="A0A5E4SUX8"/>
<evidence type="ECO:0000313" key="1">
    <source>
        <dbReference type="EMBL" id="VVD78034.1"/>
    </source>
</evidence>
<proteinExistence type="predicted"/>
<dbReference type="Proteomes" id="UP000382577">
    <property type="component" value="Unassembled WGS sequence"/>
</dbReference>
<accession>A0A5E4SUX8</accession>
<name>A0A5E4SUX8_9BURK</name>
<gene>
    <name evidence="1" type="ORF">PFI31113_00960</name>
</gene>
<reference evidence="1 2" key="1">
    <citation type="submission" date="2019-08" db="EMBL/GenBank/DDBJ databases">
        <authorList>
            <person name="Peeters C."/>
        </authorList>
    </citation>
    <scope>NUCLEOTIDE SEQUENCE [LARGE SCALE GENOMIC DNA]</scope>
    <source>
        <strain evidence="1 2">LMG 31113</strain>
    </source>
</reference>